<dbReference type="GeneID" id="10026654"/>
<evidence type="ECO:0000313" key="1">
    <source>
        <dbReference type="EMBL" id="EFR02949.1"/>
    </source>
</evidence>
<dbReference type="Proteomes" id="UP000002669">
    <property type="component" value="Unassembled WGS sequence"/>
</dbReference>
<organism evidence="2">
    <name type="scientific">Arthroderma gypseum (strain ATCC MYA-4604 / CBS 118893)</name>
    <name type="common">Microsporum gypseum</name>
    <dbReference type="NCBI Taxonomy" id="535722"/>
    <lineage>
        <taxon>Eukaryota</taxon>
        <taxon>Fungi</taxon>
        <taxon>Dikarya</taxon>
        <taxon>Ascomycota</taxon>
        <taxon>Pezizomycotina</taxon>
        <taxon>Eurotiomycetes</taxon>
        <taxon>Eurotiomycetidae</taxon>
        <taxon>Onygenales</taxon>
        <taxon>Arthrodermataceae</taxon>
        <taxon>Nannizzia</taxon>
    </lineage>
</organism>
<dbReference type="VEuPathDB" id="FungiDB:MGYG_05949"/>
<reference evidence="2" key="1">
    <citation type="journal article" date="2012" name="MBio">
        <title>Comparative genome analysis of Trichophyton rubrum and related dermatophytes reveals candidate genes involved in infection.</title>
        <authorList>
            <person name="Martinez D.A."/>
            <person name="Oliver B.G."/>
            <person name="Graeser Y."/>
            <person name="Goldberg J.M."/>
            <person name="Li W."/>
            <person name="Martinez-Rossi N.M."/>
            <person name="Monod M."/>
            <person name="Shelest E."/>
            <person name="Barton R.C."/>
            <person name="Birch E."/>
            <person name="Brakhage A.A."/>
            <person name="Chen Z."/>
            <person name="Gurr S.J."/>
            <person name="Heiman D."/>
            <person name="Heitman J."/>
            <person name="Kosti I."/>
            <person name="Rossi A."/>
            <person name="Saif S."/>
            <person name="Samalova M."/>
            <person name="Saunders C.W."/>
            <person name="Shea T."/>
            <person name="Summerbell R.C."/>
            <person name="Xu J."/>
            <person name="Young S."/>
            <person name="Zeng Q."/>
            <person name="Birren B.W."/>
            <person name="Cuomo C.A."/>
            <person name="White T.C."/>
        </authorList>
    </citation>
    <scope>NUCLEOTIDE SEQUENCE [LARGE SCALE GENOMIC DNA]</scope>
    <source>
        <strain evidence="2">ATCC MYA-4604 / CBS 118893</strain>
    </source>
</reference>
<proteinExistence type="predicted"/>
<dbReference type="AlphaFoldDB" id="E4V012"/>
<dbReference type="InParanoid" id="E4V012"/>
<evidence type="ECO:0000313" key="2">
    <source>
        <dbReference type="Proteomes" id="UP000002669"/>
    </source>
</evidence>
<dbReference type="HOGENOM" id="CLU_2157759_0_0_1"/>
<dbReference type="EMBL" id="DS989826">
    <property type="protein sequence ID" value="EFR02949.1"/>
    <property type="molecule type" value="Genomic_DNA"/>
</dbReference>
<name>E4V012_ARTGP</name>
<accession>E4V012</accession>
<protein>
    <submittedName>
        <fullName evidence="1">Uncharacterized protein</fullName>
    </submittedName>
</protein>
<keyword evidence="2" id="KW-1185">Reference proteome</keyword>
<gene>
    <name evidence="1" type="ORF">MGYG_05949</name>
</gene>
<dbReference type="RefSeq" id="XP_003171403.1">
    <property type="nucleotide sequence ID" value="XM_003171355.1"/>
</dbReference>
<sequence length="111" mass="12804">MDIPASTRTPKNHVWIMSCFGKHSASTKSYLRVRTWIRDRLSVRNNITFKMAYSFAIFEPTLGAGTTYHERMISTEREARLFMPGEGEGPIQYSLVDRVSDPLDPMLFHSF</sequence>